<dbReference type="InterPro" id="IPR036390">
    <property type="entry name" value="WH_DNA-bd_sf"/>
</dbReference>
<dbReference type="GO" id="GO:0003677">
    <property type="term" value="F:DNA binding"/>
    <property type="evidence" value="ECO:0007669"/>
    <property type="project" value="UniProtKB-KW"/>
</dbReference>
<reference evidence="5" key="1">
    <citation type="submission" date="2019-08" db="EMBL/GenBank/DDBJ databases">
        <authorList>
            <person name="Kucharzyk K."/>
            <person name="Murdoch R.W."/>
            <person name="Higgins S."/>
            <person name="Loffler F."/>
        </authorList>
    </citation>
    <scope>NUCLEOTIDE SEQUENCE</scope>
</reference>
<name>A0A645CED5_9ZZZZ</name>
<evidence type="ECO:0000256" key="2">
    <source>
        <dbReference type="ARBA" id="ARBA00023125"/>
    </source>
</evidence>
<dbReference type="GO" id="GO:0003700">
    <property type="term" value="F:DNA-binding transcription factor activity"/>
    <property type="evidence" value="ECO:0007669"/>
    <property type="project" value="TreeGrafter"/>
</dbReference>
<dbReference type="AlphaFoldDB" id="A0A645CED5"/>
<dbReference type="SMART" id="SM00419">
    <property type="entry name" value="HTH_CRP"/>
    <property type="match status" value="1"/>
</dbReference>
<sequence length="218" mass="24730">MGLDTYFPIWDKLTGAQRELLSRSASRRNVPSGTMLHNGSADCIGLFVICSGQLRAFVLSDEGKEVTIYRLFERDICLFSASCMISSIQFEVMIEAEKDSQVFVIPPDIYKQLMESSATVANYTNQLMATRFSEVMWLIEQIMWKSFDKRLAAFLLEESALEESDTLKITHEKIASHLGTAREVVTRMLRYFQSEGMVNLTRGAVELSDQKRLTALSE</sequence>
<dbReference type="Pfam" id="PF00027">
    <property type="entry name" value="cNMP_binding"/>
    <property type="match status" value="1"/>
</dbReference>
<dbReference type="Pfam" id="PF13545">
    <property type="entry name" value="HTH_Crp_2"/>
    <property type="match status" value="1"/>
</dbReference>
<dbReference type="PANTHER" id="PTHR24567">
    <property type="entry name" value="CRP FAMILY TRANSCRIPTIONAL REGULATORY PROTEIN"/>
    <property type="match status" value="1"/>
</dbReference>
<dbReference type="PROSITE" id="PS51063">
    <property type="entry name" value="HTH_CRP_2"/>
    <property type="match status" value="1"/>
</dbReference>
<dbReference type="Gene3D" id="1.10.10.10">
    <property type="entry name" value="Winged helix-like DNA-binding domain superfamily/Winged helix DNA-binding domain"/>
    <property type="match status" value="1"/>
</dbReference>
<dbReference type="InterPro" id="IPR012318">
    <property type="entry name" value="HTH_CRP"/>
</dbReference>
<dbReference type="InterPro" id="IPR000595">
    <property type="entry name" value="cNMP-bd_dom"/>
</dbReference>
<feature type="domain" description="HTH crp-type" evidence="4">
    <location>
        <begin position="145"/>
        <end position="211"/>
    </location>
</feature>
<evidence type="ECO:0000256" key="1">
    <source>
        <dbReference type="ARBA" id="ARBA00023015"/>
    </source>
</evidence>
<dbReference type="GO" id="GO:0005829">
    <property type="term" value="C:cytosol"/>
    <property type="evidence" value="ECO:0007669"/>
    <property type="project" value="TreeGrafter"/>
</dbReference>
<keyword evidence="3" id="KW-0804">Transcription</keyword>
<comment type="caution">
    <text evidence="5">The sequence shown here is derived from an EMBL/GenBank/DDBJ whole genome shotgun (WGS) entry which is preliminary data.</text>
</comment>
<keyword evidence="1" id="KW-0805">Transcription regulation</keyword>
<dbReference type="Gene3D" id="2.60.120.10">
    <property type="entry name" value="Jelly Rolls"/>
    <property type="match status" value="1"/>
</dbReference>
<dbReference type="InterPro" id="IPR014710">
    <property type="entry name" value="RmlC-like_jellyroll"/>
</dbReference>
<evidence type="ECO:0000313" key="5">
    <source>
        <dbReference type="EMBL" id="MPM75260.1"/>
    </source>
</evidence>
<keyword evidence="2" id="KW-0238">DNA-binding</keyword>
<dbReference type="SUPFAM" id="SSF51206">
    <property type="entry name" value="cAMP-binding domain-like"/>
    <property type="match status" value="1"/>
</dbReference>
<dbReference type="PANTHER" id="PTHR24567:SF74">
    <property type="entry name" value="HTH-TYPE TRANSCRIPTIONAL REGULATOR ARCR"/>
    <property type="match status" value="1"/>
</dbReference>
<gene>
    <name evidence="5" type="ORF">SDC9_122252</name>
</gene>
<accession>A0A645CED5</accession>
<dbReference type="EMBL" id="VSSQ01026510">
    <property type="protein sequence ID" value="MPM75260.1"/>
    <property type="molecule type" value="Genomic_DNA"/>
</dbReference>
<evidence type="ECO:0000256" key="3">
    <source>
        <dbReference type="ARBA" id="ARBA00023163"/>
    </source>
</evidence>
<dbReference type="PRINTS" id="PR00034">
    <property type="entry name" value="HTHCRP"/>
</dbReference>
<dbReference type="CDD" id="cd00038">
    <property type="entry name" value="CAP_ED"/>
    <property type="match status" value="1"/>
</dbReference>
<organism evidence="5">
    <name type="scientific">bioreactor metagenome</name>
    <dbReference type="NCBI Taxonomy" id="1076179"/>
    <lineage>
        <taxon>unclassified sequences</taxon>
        <taxon>metagenomes</taxon>
        <taxon>ecological metagenomes</taxon>
    </lineage>
</organism>
<dbReference type="SUPFAM" id="SSF46785">
    <property type="entry name" value="Winged helix' DNA-binding domain"/>
    <property type="match status" value="1"/>
</dbReference>
<dbReference type="InterPro" id="IPR036388">
    <property type="entry name" value="WH-like_DNA-bd_sf"/>
</dbReference>
<dbReference type="InterPro" id="IPR050397">
    <property type="entry name" value="Env_Response_Regulators"/>
</dbReference>
<protein>
    <recommendedName>
        <fullName evidence="4">HTH crp-type domain-containing protein</fullName>
    </recommendedName>
</protein>
<evidence type="ECO:0000259" key="4">
    <source>
        <dbReference type="PROSITE" id="PS51063"/>
    </source>
</evidence>
<dbReference type="InterPro" id="IPR018490">
    <property type="entry name" value="cNMP-bd_dom_sf"/>
</dbReference>
<proteinExistence type="predicted"/>